<accession>A0AA39KBH9</accession>
<dbReference type="Proteomes" id="UP001175211">
    <property type="component" value="Unassembled WGS sequence"/>
</dbReference>
<dbReference type="SUPFAM" id="SSF48264">
    <property type="entry name" value="Cytochrome P450"/>
    <property type="match status" value="1"/>
</dbReference>
<reference evidence="1" key="1">
    <citation type="submission" date="2023-06" db="EMBL/GenBank/DDBJ databases">
        <authorList>
            <consortium name="Lawrence Berkeley National Laboratory"/>
            <person name="Ahrendt S."/>
            <person name="Sahu N."/>
            <person name="Indic B."/>
            <person name="Wong-Bajracharya J."/>
            <person name="Merenyi Z."/>
            <person name="Ke H.-M."/>
            <person name="Monk M."/>
            <person name="Kocsube S."/>
            <person name="Drula E."/>
            <person name="Lipzen A."/>
            <person name="Balint B."/>
            <person name="Henrissat B."/>
            <person name="Andreopoulos B."/>
            <person name="Martin F.M."/>
            <person name="Harder C.B."/>
            <person name="Rigling D."/>
            <person name="Ford K.L."/>
            <person name="Foster G.D."/>
            <person name="Pangilinan J."/>
            <person name="Papanicolaou A."/>
            <person name="Barry K."/>
            <person name="LaButti K."/>
            <person name="Viragh M."/>
            <person name="Koriabine M."/>
            <person name="Yan M."/>
            <person name="Riley R."/>
            <person name="Champramary S."/>
            <person name="Plett K.L."/>
            <person name="Tsai I.J."/>
            <person name="Slot J."/>
            <person name="Sipos G."/>
            <person name="Plett J."/>
            <person name="Nagy L.G."/>
            <person name="Grigoriev I.V."/>
        </authorList>
    </citation>
    <scope>NUCLEOTIDE SEQUENCE</scope>
    <source>
        <strain evidence="1">CCBAS 213</strain>
    </source>
</reference>
<dbReference type="RefSeq" id="XP_060330391.1">
    <property type="nucleotide sequence ID" value="XM_060477515.1"/>
</dbReference>
<keyword evidence="2" id="KW-1185">Reference proteome</keyword>
<dbReference type="GO" id="GO:0004497">
    <property type="term" value="F:monooxygenase activity"/>
    <property type="evidence" value="ECO:0007669"/>
    <property type="project" value="InterPro"/>
</dbReference>
<dbReference type="InterPro" id="IPR001128">
    <property type="entry name" value="Cyt_P450"/>
</dbReference>
<dbReference type="GeneID" id="85361063"/>
<name>A0AA39KBH9_ARMTA</name>
<dbReference type="GO" id="GO:0020037">
    <property type="term" value="F:heme binding"/>
    <property type="evidence" value="ECO:0007669"/>
    <property type="project" value="InterPro"/>
</dbReference>
<evidence type="ECO:0000313" key="1">
    <source>
        <dbReference type="EMBL" id="KAK0458099.1"/>
    </source>
</evidence>
<dbReference type="Gene3D" id="1.10.630.10">
    <property type="entry name" value="Cytochrome P450"/>
    <property type="match status" value="1"/>
</dbReference>
<dbReference type="GO" id="GO:0016705">
    <property type="term" value="F:oxidoreductase activity, acting on paired donors, with incorporation or reduction of molecular oxygen"/>
    <property type="evidence" value="ECO:0007669"/>
    <property type="project" value="InterPro"/>
</dbReference>
<dbReference type="EMBL" id="JAUEPS010000019">
    <property type="protein sequence ID" value="KAK0458099.1"/>
    <property type="molecule type" value="Genomic_DNA"/>
</dbReference>
<protein>
    <submittedName>
        <fullName evidence="1">Uncharacterized protein</fullName>
    </submittedName>
</protein>
<dbReference type="AlphaFoldDB" id="A0AA39KBH9"/>
<dbReference type="GO" id="GO:0005506">
    <property type="term" value="F:iron ion binding"/>
    <property type="evidence" value="ECO:0007669"/>
    <property type="project" value="InterPro"/>
</dbReference>
<sequence length="144" mass="16224">MAYYEMLAADQWTTNRQVAIPAAQKITFKLALSVIGVCGFSFPLTWNEHEISEDGSMSIQQALRIVADTASLSFAPRWVKNLPFKYFRDSKTAQEQLAKFLKEQIIKRRAAILHGGIGLQDDSKSNTVFDLLIKARKTKEGNTQ</sequence>
<dbReference type="Pfam" id="PF00067">
    <property type="entry name" value="p450"/>
    <property type="match status" value="1"/>
</dbReference>
<evidence type="ECO:0000313" key="2">
    <source>
        <dbReference type="Proteomes" id="UP001175211"/>
    </source>
</evidence>
<proteinExistence type="predicted"/>
<organism evidence="1 2">
    <name type="scientific">Armillaria tabescens</name>
    <name type="common">Ringless honey mushroom</name>
    <name type="synonym">Agaricus tabescens</name>
    <dbReference type="NCBI Taxonomy" id="1929756"/>
    <lineage>
        <taxon>Eukaryota</taxon>
        <taxon>Fungi</taxon>
        <taxon>Dikarya</taxon>
        <taxon>Basidiomycota</taxon>
        <taxon>Agaricomycotina</taxon>
        <taxon>Agaricomycetes</taxon>
        <taxon>Agaricomycetidae</taxon>
        <taxon>Agaricales</taxon>
        <taxon>Marasmiineae</taxon>
        <taxon>Physalacriaceae</taxon>
        <taxon>Desarmillaria</taxon>
    </lineage>
</organism>
<dbReference type="InterPro" id="IPR036396">
    <property type="entry name" value="Cyt_P450_sf"/>
</dbReference>
<gene>
    <name evidence="1" type="ORF">EV420DRAFT_1643436</name>
</gene>
<comment type="caution">
    <text evidence="1">The sequence shown here is derived from an EMBL/GenBank/DDBJ whole genome shotgun (WGS) entry which is preliminary data.</text>
</comment>